<dbReference type="EMBL" id="CAJHNJ030000028">
    <property type="protein sequence ID" value="CAG9122905.1"/>
    <property type="molecule type" value="Genomic_DNA"/>
</dbReference>
<organism evidence="4 5">
    <name type="scientific">Plutella xylostella</name>
    <name type="common">Diamondback moth</name>
    <name type="synonym">Plutella maculipennis</name>
    <dbReference type="NCBI Taxonomy" id="51655"/>
    <lineage>
        <taxon>Eukaryota</taxon>
        <taxon>Metazoa</taxon>
        <taxon>Ecdysozoa</taxon>
        <taxon>Arthropoda</taxon>
        <taxon>Hexapoda</taxon>
        <taxon>Insecta</taxon>
        <taxon>Pterygota</taxon>
        <taxon>Neoptera</taxon>
        <taxon>Endopterygota</taxon>
        <taxon>Lepidoptera</taxon>
        <taxon>Glossata</taxon>
        <taxon>Ditrysia</taxon>
        <taxon>Yponomeutoidea</taxon>
        <taxon>Plutellidae</taxon>
        <taxon>Plutella</taxon>
    </lineage>
</organism>
<dbReference type="Gene3D" id="3.20.110.10">
    <property type="entry name" value="Glycoside hydrolase 38, N terminal domain"/>
    <property type="match status" value="1"/>
</dbReference>
<dbReference type="SUPFAM" id="SSF88688">
    <property type="entry name" value="Families 57/38 glycoside transferase middle domain"/>
    <property type="match status" value="2"/>
</dbReference>
<name>A0A8S4F7B5_PLUXY</name>
<keyword evidence="5" id="KW-1185">Reference proteome</keyword>
<dbReference type="InterPro" id="IPR000602">
    <property type="entry name" value="Glyco_hydro_38_N"/>
</dbReference>
<feature type="domain" description="Glycoside hydrolase family 38 N-terminal" evidence="3">
    <location>
        <begin position="5"/>
        <end position="94"/>
    </location>
</feature>
<dbReference type="InterPro" id="IPR011330">
    <property type="entry name" value="Glyco_hydro/deAcase_b/a-brl"/>
</dbReference>
<evidence type="ECO:0000313" key="4">
    <source>
        <dbReference type="EMBL" id="CAG9122905.1"/>
    </source>
</evidence>
<dbReference type="InterPro" id="IPR037094">
    <property type="entry name" value="Glyco_hydro_38_cen_sf"/>
</dbReference>
<evidence type="ECO:0000313" key="5">
    <source>
        <dbReference type="Proteomes" id="UP000653454"/>
    </source>
</evidence>
<gene>
    <name evidence="4" type="ORF">PLXY2_LOCUS7771</name>
</gene>
<dbReference type="FunFam" id="1.20.1270.50:FF:000002">
    <property type="entry name" value="Alpha-mannosidase"/>
    <property type="match status" value="1"/>
</dbReference>
<dbReference type="Pfam" id="PF01074">
    <property type="entry name" value="Glyco_hydro_38N"/>
    <property type="match status" value="1"/>
</dbReference>
<dbReference type="PANTHER" id="PTHR11607">
    <property type="entry name" value="ALPHA-MANNOSIDASE"/>
    <property type="match status" value="1"/>
</dbReference>
<dbReference type="GO" id="GO:0006013">
    <property type="term" value="P:mannose metabolic process"/>
    <property type="evidence" value="ECO:0007669"/>
    <property type="project" value="InterPro"/>
</dbReference>
<evidence type="ECO:0000259" key="3">
    <source>
        <dbReference type="Pfam" id="PF01074"/>
    </source>
</evidence>
<dbReference type="Gene3D" id="1.20.1270.50">
    <property type="entry name" value="Glycoside hydrolase family 38, central domain"/>
    <property type="match status" value="2"/>
</dbReference>
<accession>A0A8S4F7B5</accession>
<sequence length="171" mass="19504">MMTVSSQVSALLQYINAEASHYRSGHIVLTMGGDFTYQDAGMWYTNLDKLIEHTNRVAEGKVHLFYSTPNCYLKAVHDANPTLPTKRDDFFPYASDPNSFWTGYFTSKPTIKLYEREGNSVLQRDDFSPYASDPNSFWTGYFTSKPTIKLYEREGNNVLQVSVGRPATRDN</sequence>
<dbReference type="InterPro" id="IPR050843">
    <property type="entry name" value="Glycosyl_Hydrlase_38"/>
</dbReference>
<dbReference type="GO" id="GO:0004559">
    <property type="term" value="F:alpha-mannosidase activity"/>
    <property type="evidence" value="ECO:0007669"/>
    <property type="project" value="InterPro"/>
</dbReference>
<dbReference type="InterPro" id="IPR028995">
    <property type="entry name" value="Glyco_hydro_57/38_cen_sf"/>
</dbReference>
<dbReference type="InterPro" id="IPR027291">
    <property type="entry name" value="Glyco_hydro_38_N_sf"/>
</dbReference>
<keyword evidence="1" id="KW-0378">Hydrolase</keyword>
<protein>
    <submittedName>
        <fullName evidence="4">(diamondback moth) hypothetical protein</fullName>
    </submittedName>
</protein>
<dbReference type="GO" id="GO:0005764">
    <property type="term" value="C:lysosome"/>
    <property type="evidence" value="ECO:0007669"/>
    <property type="project" value="TreeGrafter"/>
</dbReference>
<dbReference type="AlphaFoldDB" id="A0A8S4F7B5"/>
<dbReference type="SUPFAM" id="SSF88713">
    <property type="entry name" value="Glycoside hydrolase/deacetylase"/>
    <property type="match status" value="1"/>
</dbReference>
<keyword evidence="2" id="KW-0326">Glycosidase</keyword>
<evidence type="ECO:0000256" key="1">
    <source>
        <dbReference type="ARBA" id="ARBA00022801"/>
    </source>
</evidence>
<proteinExistence type="predicted"/>
<reference evidence="4" key="1">
    <citation type="submission" date="2020-11" db="EMBL/GenBank/DDBJ databases">
        <authorList>
            <person name="Whiteford S."/>
        </authorList>
    </citation>
    <scope>NUCLEOTIDE SEQUENCE</scope>
</reference>
<dbReference type="Proteomes" id="UP000653454">
    <property type="component" value="Unassembled WGS sequence"/>
</dbReference>
<dbReference type="PANTHER" id="PTHR11607:SF3">
    <property type="entry name" value="LYSOSOMAL ALPHA-MANNOSIDASE"/>
    <property type="match status" value="1"/>
</dbReference>
<comment type="caution">
    <text evidence="4">The sequence shown here is derived from an EMBL/GenBank/DDBJ whole genome shotgun (WGS) entry which is preliminary data.</text>
</comment>
<evidence type="ECO:0000256" key="2">
    <source>
        <dbReference type="ARBA" id="ARBA00023295"/>
    </source>
</evidence>